<dbReference type="AlphaFoldDB" id="A0A0L0QKD4"/>
<accession>A0A0L0QKD4</accession>
<dbReference type="PATRIC" id="fig|1473.5.peg.671"/>
<evidence type="ECO:0000313" key="4">
    <source>
        <dbReference type="Proteomes" id="UP000036780"/>
    </source>
</evidence>
<dbReference type="InterPro" id="IPR006520">
    <property type="entry name" value="Dit_BPSPP_N"/>
</dbReference>
<evidence type="ECO:0000259" key="2">
    <source>
        <dbReference type="Pfam" id="PF22768"/>
    </source>
</evidence>
<dbReference type="RefSeq" id="WP_050351536.1">
    <property type="nucleotide sequence ID" value="NZ_CP073011.1"/>
</dbReference>
<evidence type="ECO:0000259" key="1">
    <source>
        <dbReference type="Pfam" id="PF05709"/>
    </source>
</evidence>
<dbReference type="Pfam" id="PF22768">
    <property type="entry name" value="SPP1_Dit"/>
    <property type="match status" value="1"/>
</dbReference>
<organism evidence="3 4">
    <name type="scientific">Virgibacillus pantothenticus</name>
    <dbReference type="NCBI Taxonomy" id="1473"/>
    <lineage>
        <taxon>Bacteria</taxon>
        <taxon>Bacillati</taxon>
        <taxon>Bacillota</taxon>
        <taxon>Bacilli</taxon>
        <taxon>Bacillales</taxon>
        <taxon>Bacillaceae</taxon>
        <taxon>Virgibacillus</taxon>
    </lineage>
</organism>
<proteinExistence type="predicted"/>
<dbReference type="Proteomes" id="UP000036780">
    <property type="component" value="Unassembled WGS sequence"/>
</dbReference>
<feature type="domain" description="Siphovirus-type tail component C-terminal" evidence="2">
    <location>
        <begin position="418"/>
        <end position="480"/>
    </location>
</feature>
<evidence type="ECO:0008006" key="5">
    <source>
        <dbReference type="Google" id="ProtNLM"/>
    </source>
</evidence>
<dbReference type="Pfam" id="PF05709">
    <property type="entry name" value="Sipho_tail"/>
    <property type="match status" value="1"/>
</dbReference>
<dbReference type="GeneID" id="66872045"/>
<name>A0A0L0QKD4_VIRPA</name>
<reference evidence="4" key="1">
    <citation type="submission" date="2015-07" db="EMBL/GenBank/DDBJ databases">
        <title>Fjat-10053 dsm26.</title>
        <authorList>
            <person name="Liu B."/>
            <person name="Wang J."/>
            <person name="Zhu Y."/>
            <person name="Liu G."/>
            <person name="Chen Q."/>
            <person name="Chen Z."/>
            <person name="Lan J."/>
            <person name="Che J."/>
            <person name="Ge C."/>
            <person name="Shi H."/>
            <person name="Pan Z."/>
            <person name="Liu X."/>
        </authorList>
    </citation>
    <scope>NUCLEOTIDE SEQUENCE [LARGE SCALE GENOMIC DNA]</scope>
    <source>
        <strain evidence="4">DSM 26</strain>
    </source>
</reference>
<evidence type="ECO:0000313" key="3">
    <source>
        <dbReference type="EMBL" id="KNE19037.1"/>
    </source>
</evidence>
<dbReference type="EMBL" id="LGTO01000007">
    <property type="protein sequence ID" value="KNE19037.1"/>
    <property type="molecule type" value="Genomic_DNA"/>
</dbReference>
<dbReference type="Gene3D" id="2.40.30.200">
    <property type="match status" value="1"/>
</dbReference>
<feature type="domain" description="Siphovirus-type tail component RIFT-related" evidence="1">
    <location>
        <begin position="16"/>
        <end position="124"/>
    </location>
</feature>
<gene>
    <name evidence="3" type="ORF">AFK71_10760</name>
</gene>
<comment type="caution">
    <text evidence="3">The sequence shown here is derived from an EMBL/GenBank/DDBJ whole genome shotgun (WGS) entry which is preliminary data.</text>
</comment>
<dbReference type="Gene3D" id="2.60.120.860">
    <property type="match status" value="1"/>
</dbReference>
<dbReference type="NCBIfam" id="TIGR01633">
    <property type="entry name" value="phi3626_gp14_N"/>
    <property type="match status" value="1"/>
</dbReference>
<dbReference type="InterPro" id="IPR054738">
    <property type="entry name" value="Siphovirus-type_tail_C"/>
</dbReference>
<keyword evidence="4" id="KW-1185">Reference proteome</keyword>
<dbReference type="InterPro" id="IPR008841">
    <property type="entry name" value="Siphovirus-type_tail_N"/>
</dbReference>
<sequence>MPKKSFTFNGIRKPWLHMTRGRTKPLFTPVQRNILTVPGMSGGHLSSTEIEPISFIQPIAYVVKDDNHALRIKDELAEWLITDKPAPLQFDDEPGRTYYAIVQNTIEDFERIAVLRQGAINFLCLDPFSYEEEQTKTFTSDMLTLSYNGTAPASPIFELEVLKPVTFAMVQNQFEEYQLIGTPLEADMETVDTRKLLIEERGETLDTWSNTPTKVDGGVVAGRLSTDNDGITVPSYGPDTNNWHGPALIKEISPSQDFEIEMMVEGETGKPDQTYRIEFYAYDENMNVLGKMALLDKSLGINNKIAEGRIGGYEGRQQNYLISSQNYSYGWPFFFGMLRLRRIGNQFEFYVTRVANNTKHVFSLKKLFTDNNNEYMGKLRYVQIHIGKWADSARAYAPKILHIKVFKLAQETVDQTPYIANPGDKITLDNFNKEILLNGEDSKNLKDFGGSFFNLHKGDNQLVVHPSNSFKATAKWRNRYR</sequence>
<protein>
    <recommendedName>
        <fullName evidence="5">Phage tail protein</fullName>
    </recommendedName>
</protein>